<keyword evidence="2" id="KW-1185">Reference proteome</keyword>
<reference evidence="1" key="1">
    <citation type="submission" date="2021-02" db="EMBL/GenBank/DDBJ databases">
        <authorList>
            <consortium name="DOE Joint Genome Institute"/>
            <person name="Ahrendt S."/>
            <person name="Looney B.P."/>
            <person name="Miyauchi S."/>
            <person name="Morin E."/>
            <person name="Drula E."/>
            <person name="Courty P.E."/>
            <person name="Chicoki N."/>
            <person name="Fauchery L."/>
            <person name="Kohler A."/>
            <person name="Kuo A."/>
            <person name="Labutti K."/>
            <person name="Pangilinan J."/>
            <person name="Lipzen A."/>
            <person name="Riley R."/>
            <person name="Andreopoulos W."/>
            <person name="He G."/>
            <person name="Johnson J."/>
            <person name="Barry K.W."/>
            <person name="Grigoriev I.V."/>
            <person name="Nagy L."/>
            <person name="Hibbett D."/>
            <person name="Henrissat B."/>
            <person name="Matheny P.B."/>
            <person name="Labbe J."/>
            <person name="Martin F."/>
        </authorList>
    </citation>
    <scope>NUCLEOTIDE SEQUENCE</scope>
    <source>
        <strain evidence="1">FP105234-sp</strain>
    </source>
</reference>
<proteinExistence type="predicted"/>
<accession>A0ACB8R9H2</accession>
<sequence>MGKGGNKKRPRAKNAAGTATRTRKLSSTAKQNLETQSPERDAHTANPRPPLTQSRAAVVAKPANRTKQSSQVFEMHETGVRRVANKPFTGAGLKADREGLRGSKGICDFLRKPHRQEQLIEKAHNANRKTYRDSSPPEAGPSKFSFNTMDFGERSSPPPEGFDAKRETDQLDKSLQDCGIDDAPTLPGDGWREVSVDIRVPDGQRHSSPTDRPIPIFTVPGFHHRSLVETIKAAWTDAQSTDFHYTPFRHFWKRGTDASTERIRDEIYSSDAFIKADEEIRSLPAEPGCTLERTVCAMMLWSDSTHLASFGTAALWPMYLFFGNQSKYTRAQPRSGACHHVAYIPKVRGAYCDTLMSAHTLLQLPDSFFDFFQSLTGLPPPDDIITHCRRELMHAVLRLMLDDAFLEAYQHGVVIKCPDGVTRRVYPRLFTYSADYPEKVLLATIRNLGSCPCPRCTVGKADVPNLGMLRDDAYRIKHPRTDDEAYRRKVSTASNAVYELGKGVKSAPVERLLAEESYVPTRNAFSERLSPFGFDLFPMLVVDLMHEFELGVWKAVFTHLIRILVAVGGDAVQKLNQRYRQVPTFGRATIRRFSDNASAMKKLAARNFEDLLQCAIPVFEGLLDEPHNTVVLDLLFGLAEWHADAKLRMHTDSSLVLLRRSTIFLGSQLRRFARSTCSVFDTRELPRETAARGRRKRKAQGSAGPSTSSLPSSNTTTSRKKVFNLFTYKLHALGDYFRQIMWFGTSDSYSTQPGELEHRRVKRYYARTNKNRAVRQITRLQRREEGLHHIMQENRVETAAVTPGSSSRKAATVGFEHSEALPFTPPECHHHMSHSRKLPLLISNWLFEGREDPALKNFLPKLQDHILERLRHPDMASEGRIYSDDDRAQVILQNNRIFRHKVLRVNYTTYDVRRGQDSMNPRTHAYVMTLLRDDDSDSTRYPHPFSYARILGVFHADFLHKVPGYPAVPKAMEFLWVRWLRHDVRWASGFHKRRLHRIHFLPDEDPHAFGFLDPDDVIRGAHLIPAFALGLVEDEWKAYYVNFFVDRDMFMRYQGLGVGHSYRPPSDTPDECQLDAEGVDSEDISKSAESIRPLAAGICRVRPYMAIQPHTGRPQEG</sequence>
<evidence type="ECO:0000313" key="1">
    <source>
        <dbReference type="EMBL" id="KAI0040567.1"/>
    </source>
</evidence>
<dbReference type="EMBL" id="MU276185">
    <property type="protein sequence ID" value="KAI0040567.1"/>
    <property type="molecule type" value="Genomic_DNA"/>
</dbReference>
<comment type="caution">
    <text evidence="1">The sequence shown here is derived from an EMBL/GenBank/DDBJ whole genome shotgun (WGS) entry which is preliminary data.</text>
</comment>
<name>A0ACB8R9H2_9AGAM</name>
<dbReference type="Proteomes" id="UP000814033">
    <property type="component" value="Unassembled WGS sequence"/>
</dbReference>
<protein>
    <submittedName>
        <fullName evidence="1">Uncharacterized protein</fullName>
    </submittedName>
</protein>
<reference evidence="1" key="2">
    <citation type="journal article" date="2022" name="New Phytol.">
        <title>Evolutionary transition to the ectomycorrhizal habit in the genomes of a hyperdiverse lineage of mushroom-forming fungi.</title>
        <authorList>
            <person name="Looney B."/>
            <person name="Miyauchi S."/>
            <person name="Morin E."/>
            <person name="Drula E."/>
            <person name="Courty P.E."/>
            <person name="Kohler A."/>
            <person name="Kuo A."/>
            <person name="LaButti K."/>
            <person name="Pangilinan J."/>
            <person name="Lipzen A."/>
            <person name="Riley R."/>
            <person name="Andreopoulos W."/>
            <person name="He G."/>
            <person name="Johnson J."/>
            <person name="Nolan M."/>
            <person name="Tritt A."/>
            <person name="Barry K.W."/>
            <person name="Grigoriev I.V."/>
            <person name="Nagy L.G."/>
            <person name="Hibbett D."/>
            <person name="Henrissat B."/>
            <person name="Matheny P.B."/>
            <person name="Labbe J."/>
            <person name="Martin F.M."/>
        </authorList>
    </citation>
    <scope>NUCLEOTIDE SEQUENCE</scope>
    <source>
        <strain evidence="1">FP105234-sp</strain>
    </source>
</reference>
<gene>
    <name evidence="1" type="ORF">FA95DRAFT_1591278</name>
</gene>
<organism evidence="1 2">
    <name type="scientific">Auriscalpium vulgare</name>
    <dbReference type="NCBI Taxonomy" id="40419"/>
    <lineage>
        <taxon>Eukaryota</taxon>
        <taxon>Fungi</taxon>
        <taxon>Dikarya</taxon>
        <taxon>Basidiomycota</taxon>
        <taxon>Agaricomycotina</taxon>
        <taxon>Agaricomycetes</taxon>
        <taxon>Russulales</taxon>
        <taxon>Auriscalpiaceae</taxon>
        <taxon>Auriscalpium</taxon>
    </lineage>
</organism>
<evidence type="ECO:0000313" key="2">
    <source>
        <dbReference type="Proteomes" id="UP000814033"/>
    </source>
</evidence>